<dbReference type="InterPro" id="IPR048445">
    <property type="entry name" value="DncV-like_NTFase"/>
</dbReference>
<dbReference type="Proteomes" id="UP000295506">
    <property type="component" value="Unassembled WGS sequence"/>
</dbReference>
<sequence>MSLDLQKHFKKFHEAIELGNLDDTKILREKRDLLIAELNENLEDGLSFAHFNQGSYAMGTGIFPKDGDYDIDVGLLFNATTDDYKNSVELKEKVYDALDRASRNADIRRSCVTVQYVRENVPQYHVDLAIYAKDPNEYSNDIYIAKGKRNSDADKKFWEKSDPKGLLAKVNKYSDDPDERAQMRRVIRYLKKWRDKTLGGEKPYSIALTVCVLNHFIPKRNFNATYNDLEALILLVDTLLFVWGDGLKAMLPVEPFCDLNADLTDIQMSNFKKTMETLKGALLEAADCDLETDACKILRKQFGDDFPVPTEAETSQKTKRAVAPAGASA</sequence>
<dbReference type="CDD" id="cd05400">
    <property type="entry name" value="NT_2-5OAS_ClassI-CCAase"/>
    <property type="match status" value="1"/>
</dbReference>
<evidence type="ECO:0000256" key="4">
    <source>
        <dbReference type="ARBA" id="ARBA00022741"/>
    </source>
</evidence>
<dbReference type="AlphaFoldDB" id="A0A126QLJ1"/>
<evidence type="ECO:0000256" key="5">
    <source>
        <dbReference type="ARBA" id="ARBA00022840"/>
    </source>
</evidence>
<accession>A0A126QLJ1</accession>
<protein>
    <recommendedName>
        <fullName evidence="9">Cyclic GMP-AMP synthase</fullName>
    </recommendedName>
</protein>
<dbReference type="KEGG" id="dej:AWY79_06420"/>
<evidence type="ECO:0000256" key="6">
    <source>
        <dbReference type="ARBA" id="ARBA00022842"/>
    </source>
</evidence>
<dbReference type="GO" id="GO:0051607">
    <property type="term" value="P:defense response to virus"/>
    <property type="evidence" value="ECO:0007669"/>
    <property type="project" value="UniProtKB-KW"/>
</dbReference>
<evidence type="ECO:0000256" key="2">
    <source>
        <dbReference type="ARBA" id="ARBA00022695"/>
    </source>
</evidence>
<feature type="domain" description="Cyclic GMP-AMP synthase DncV-like nucleotidyltransferase" evidence="12">
    <location>
        <begin position="51"/>
        <end position="131"/>
    </location>
</feature>
<keyword evidence="4" id="KW-0547">Nucleotide-binding</keyword>
<feature type="domain" description="Cyclic GMP-AMP synthase C-terminal" evidence="13">
    <location>
        <begin position="182"/>
        <end position="304"/>
    </location>
</feature>
<reference evidence="14 16" key="1">
    <citation type="journal article" date="2016" name="Front. Microbiol.">
        <title>Genome Sequence of the Piezophilic, Mesophilic Sulfate-Reducing Bacterium Desulfovibrio indicus J2T.</title>
        <authorList>
            <person name="Cao J."/>
            <person name="Maignien L."/>
            <person name="Shao Z."/>
            <person name="Alain K."/>
            <person name="Jebbar M."/>
        </authorList>
    </citation>
    <scope>NUCLEOTIDE SEQUENCE [LARGE SCALE GENOMIC DNA]</scope>
    <source>
        <strain evidence="14 16">J2</strain>
    </source>
</reference>
<dbReference type="Pfam" id="PF21713">
    <property type="entry name" value="DncV_C"/>
    <property type="match status" value="1"/>
</dbReference>
<reference evidence="15 17" key="2">
    <citation type="submission" date="2019-03" db="EMBL/GenBank/DDBJ databases">
        <title>Genomic Encyclopedia of Type Strains, Phase IV (KMG-IV): sequencing the most valuable type-strain genomes for metagenomic binning, comparative biology and taxonomic classification.</title>
        <authorList>
            <person name="Goeker M."/>
        </authorList>
    </citation>
    <scope>NUCLEOTIDE SEQUENCE [LARGE SCALE GENOMIC DNA]</scope>
    <source>
        <strain evidence="15 17">DSM 101483</strain>
    </source>
</reference>
<keyword evidence="16" id="KW-1185">Reference proteome</keyword>
<dbReference type="OrthoDB" id="5569081at2"/>
<evidence type="ECO:0000256" key="3">
    <source>
        <dbReference type="ARBA" id="ARBA00022723"/>
    </source>
</evidence>
<evidence type="ECO:0000259" key="13">
    <source>
        <dbReference type="Pfam" id="PF21713"/>
    </source>
</evidence>
<evidence type="ECO:0000313" key="17">
    <source>
        <dbReference type="Proteomes" id="UP000295506"/>
    </source>
</evidence>
<dbReference type="GO" id="GO:0046872">
    <property type="term" value="F:metal ion binding"/>
    <property type="evidence" value="ECO:0007669"/>
    <property type="project" value="UniProtKB-KW"/>
</dbReference>
<evidence type="ECO:0000256" key="1">
    <source>
        <dbReference type="ARBA" id="ARBA00022679"/>
    </source>
</evidence>
<evidence type="ECO:0000313" key="15">
    <source>
        <dbReference type="EMBL" id="TDT91757.1"/>
    </source>
</evidence>
<evidence type="ECO:0000256" key="11">
    <source>
        <dbReference type="SAM" id="MobiDB-lite"/>
    </source>
</evidence>
<keyword evidence="6" id="KW-0460">Magnesium</keyword>
<name>A0A126QLJ1_9BACT</name>
<gene>
    <name evidence="14" type="ORF">AWY79_06420</name>
    <name evidence="15" type="ORF">EDC59_101156</name>
</gene>
<evidence type="ECO:0000259" key="12">
    <source>
        <dbReference type="Pfam" id="PF21654"/>
    </source>
</evidence>
<keyword evidence="5" id="KW-0067">ATP-binding</keyword>
<organism evidence="15 17">
    <name type="scientific">Pseudodesulfovibrio indicus</name>
    <dbReference type="NCBI Taxonomy" id="1716143"/>
    <lineage>
        <taxon>Bacteria</taxon>
        <taxon>Pseudomonadati</taxon>
        <taxon>Thermodesulfobacteriota</taxon>
        <taxon>Desulfovibrionia</taxon>
        <taxon>Desulfovibrionales</taxon>
        <taxon>Desulfovibrionaceae</taxon>
    </lineage>
</organism>
<dbReference type="GO" id="GO:0009117">
    <property type="term" value="P:nucleotide metabolic process"/>
    <property type="evidence" value="ECO:0007669"/>
    <property type="project" value="UniProtKB-KW"/>
</dbReference>
<dbReference type="Pfam" id="PF21654">
    <property type="entry name" value="DncV-like_NTFase"/>
    <property type="match status" value="1"/>
</dbReference>
<proteinExistence type="predicted"/>
<dbReference type="EMBL" id="SOBK01000001">
    <property type="protein sequence ID" value="TDT91757.1"/>
    <property type="molecule type" value="Genomic_DNA"/>
</dbReference>
<evidence type="ECO:0000313" key="16">
    <source>
        <dbReference type="Proteomes" id="UP000055611"/>
    </source>
</evidence>
<keyword evidence="8" id="KW-0051">Antiviral defense</keyword>
<dbReference type="InterPro" id="IPR048446">
    <property type="entry name" value="DncV_C"/>
</dbReference>
<dbReference type="RefSeq" id="WP_066801748.1">
    <property type="nucleotide sequence ID" value="NZ_CP014206.1"/>
</dbReference>
<keyword evidence="1" id="KW-0808">Transferase</keyword>
<keyword evidence="2" id="KW-0548">Nucleotidyltransferase</keyword>
<dbReference type="InterPro" id="IPR006116">
    <property type="entry name" value="NT_2-5OAS_ClassI-CCAase"/>
</dbReference>
<evidence type="ECO:0000256" key="7">
    <source>
        <dbReference type="ARBA" id="ARBA00023080"/>
    </source>
</evidence>
<keyword evidence="7" id="KW-0546">Nucleotide metabolism</keyword>
<dbReference type="GO" id="GO:0005524">
    <property type="term" value="F:ATP binding"/>
    <property type="evidence" value="ECO:0007669"/>
    <property type="project" value="UniProtKB-KW"/>
</dbReference>
<dbReference type="GO" id="GO:0016779">
    <property type="term" value="F:nucleotidyltransferase activity"/>
    <property type="evidence" value="ECO:0007669"/>
    <property type="project" value="UniProtKB-KW"/>
</dbReference>
<keyword evidence="3" id="KW-0479">Metal-binding</keyword>
<comment type="catalytic activity">
    <reaction evidence="10">
        <text>GTP + ATP = 3',3'-cGAMP + 2 diphosphate</text>
        <dbReference type="Rhea" id="RHEA:35647"/>
        <dbReference type="ChEBI" id="CHEBI:30616"/>
        <dbReference type="ChEBI" id="CHEBI:33019"/>
        <dbReference type="ChEBI" id="CHEBI:37565"/>
        <dbReference type="ChEBI" id="CHEBI:71501"/>
    </reaction>
    <physiologicalReaction direction="left-to-right" evidence="10">
        <dbReference type="Rhea" id="RHEA:35648"/>
    </physiologicalReaction>
</comment>
<evidence type="ECO:0000256" key="9">
    <source>
        <dbReference type="ARBA" id="ARBA00044145"/>
    </source>
</evidence>
<dbReference type="EMBL" id="CP014206">
    <property type="protein sequence ID" value="AMK10771.1"/>
    <property type="molecule type" value="Genomic_DNA"/>
</dbReference>
<dbReference type="Proteomes" id="UP000055611">
    <property type="component" value="Chromosome"/>
</dbReference>
<evidence type="ECO:0000313" key="14">
    <source>
        <dbReference type="EMBL" id="AMK10771.1"/>
    </source>
</evidence>
<feature type="region of interest" description="Disordered" evidence="11">
    <location>
        <begin position="309"/>
        <end position="329"/>
    </location>
</feature>
<evidence type="ECO:0000256" key="10">
    <source>
        <dbReference type="ARBA" id="ARBA00048304"/>
    </source>
</evidence>
<evidence type="ECO:0000256" key="8">
    <source>
        <dbReference type="ARBA" id="ARBA00023118"/>
    </source>
</evidence>